<dbReference type="Pfam" id="PF07495">
    <property type="entry name" value="Y_Y_Y"/>
    <property type="match status" value="1"/>
</dbReference>
<accession>A0A4R6UUL7</accession>
<dbReference type="SMART" id="SM00086">
    <property type="entry name" value="PAC"/>
    <property type="match status" value="1"/>
</dbReference>
<dbReference type="Pfam" id="PF00990">
    <property type="entry name" value="GGDEF"/>
    <property type="match status" value="1"/>
</dbReference>
<keyword evidence="6" id="KW-0732">Signal</keyword>
<feature type="domain" description="GGDEF" evidence="9">
    <location>
        <begin position="991"/>
        <end position="1124"/>
    </location>
</feature>
<dbReference type="NCBIfam" id="TIGR00229">
    <property type="entry name" value="sensory_box"/>
    <property type="match status" value="1"/>
</dbReference>
<evidence type="ECO:0000259" key="9">
    <source>
        <dbReference type="PROSITE" id="PS50887"/>
    </source>
</evidence>
<dbReference type="PROSITE" id="PS50883">
    <property type="entry name" value="EAL"/>
    <property type="match status" value="1"/>
</dbReference>
<evidence type="ECO:0000256" key="4">
    <source>
        <dbReference type="ARBA" id="ARBA00022636"/>
    </source>
</evidence>
<feature type="domain" description="PAC" evidence="7">
    <location>
        <begin position="906"/>
        <end position="959"/>
    </location>
</feature>
<reference evidence="10 11" key="1">
    <citation type="submission" date="2019-03" db="EMBL/GenBank/DDBJ databases">
        <title>Genomic Encyclopedia of Type Strains, Phase IV (KMG-IV): sequencing the most valuable type-strain genomes for metagenomic binning, comparative biology and taxonomic classification.</title>
        <authorList>
            <person name="Goeker M."/>
        </authorList>
    </citation>
    <scope>NUCLEOTIDE SEQUENCE [LARGE SCALE GENOMIC DNA]</scope>
    <source>
        <strain evidence="10 11">DSM 103792</strain>
    </source>
</reference>
<dbReference type="Gene3D" id="2.60.40.10">
    <property type="entry name" value="Immunoglobulins"/>
    <property type="match status" value="1"/>
</dbReference>
<dbReference type="InterPro" id="IPR001633">
    <property type="entry name" value="EAL_dom"/>
</dbReference>
<dbReference type="PROSITE" id="PS50887">
    <property type="entry name" value="GGDEF"/>
    <property type="match status" value="1"/>
</dbReference>
<name>A0A4R6UUL7_9GAMM</name>
<dbReference type="FunFam" id="3.20.20.450:FF:000001">
    <property type="entry name" value="Cyclic di-GMP phosphodiesterase yahA"/>
    <property type="match status" value="1"/>
</dbReference>
<proteinExistence type="predicted"/>
<dbReference type="Gene3D" id="2.130.10.10">
    <property type="entry name" value="YVTN repeat-like/Quinoprotein amine dehydrogenase"/>
    <property type="match status" value="2"/>
</dbReference>
<dbReference type="InterPro" id="IPR000014">
    <property type="entry name" value="PAS"/>
</dbReference>
<evidence type="ECO:0000256" key="2">
    <source>
        <dbReference type="ARBA" id="ARBA00004533"/>
    </source>
</evidence>
<dbReference type="SUPFAM" id="SSF55073">
    <property type="entry name" value="Nucleotide cyclase"/>
    <property type="match status" value="1"/>
</dbReference>
<protein>
    <recommendedName>
        <fullName evidence="3">cyclic-guanylate-specific phosphodiesterase</fullName>
        <ecNumber evidence="3">3.1.4.52</ecNumber>
    </recommendedName>
</protein>
<dbReference type="InterPro" id="IPR013655">
    <property type="entry name" value="PAS_fold_3"/>
</dbReference>
<keyword evidence="11" id="KW-1185">Reference proteome</keyword>
<evidence type="ECO:0000256" key="3">
    <source>
        <dbReference type="ARBA" id="ARBA00012282"/>
    </source>
</evidence>
<dbReference type="PANTHER" id="PTHR44757:SF2">
    <property type="entry name" value="BIOFILM ARCHITECTURE MAINTENANCE PROTEIN MBAA"/>
    <property type="match status" value="1"/>
</dbReference>
<dbReference type="GO" id="GO:0071732">
    <property type="term" value="P:cellular response to nitric oxide"/>
    <property type="evidence" value="ECO:0007669"/>
    <property type="project" value="UniProtKB-ARBA"/>
</dbReference>
<evidence type="ECO:0000259" key="7">
    <source>
        <dbReference type="PROSITE" id="PS50113"/>
    </source>
</evidence>
<dbReference type="InterPro" id="IPR035965">
    <property type="entry name" value="PAS-like_dom_sf"/>
</dbReference>
<evidence type="ECO:0000256" key="5">
    <source>
        <dbReference type="ARBA" id="ARBA00051114"/>
    </source>
</evidence>
<dbReference type="InterPro" id="IPR000700">
    <property type="entry name" value="PAS-assoc_C"/>
</dbReference>
<dbReference type="InterPro" id="IPR029787">
    <property type="entry name" value="Nucleotide_cyclase"/>
</dbReference>
<dbReference type="GO" id="GO:0005886">
    <property type="term" value="C:plasma membrane"/>
    <property type="evidence" value="ECO:0007669"/>
    <property type="project" value="UniProtKB-SubCell"/>
</dbReference>
<feature type="chain" id="PRO_5021031907" description="cyclic-guanylate-specific phosphodiesterase" evidence="6">
    <location>
        <begin position="34"/>
        <end position="1388"/>
    </location>
</feature>
<dbReference type="CDD" id="cd01948">
    <property type="entry name" value="EAL"/>
    <property type="match status" value="1"/>
</dbReference>
<sequence>MLKPDQFKTKPGVKRVFVFFTLLLLWCARPAWSAGNTMVFDVLDTETGLAQNTVNTMMRDSRGFVWIATQASLQRFDGYRLIDLLDAAGNEHTEHLTTRYFTTLFEDSLRRLWIGTNSEGMLLFDIELGQFLPVPAPLNDLKGTQASIRAFFIEGQQLWLATDAGLMRATMPSGNDPITLNNLGPKGQQIMAMVPDGRGGVYLATRGGGLRHVDVDNQERSIGAGQIPSVVYSLWSHDDMLWVGTEAGAYVVDMNRPSSIERIQHPLLNQMPVIAITGSNDGEIWFSMQSAGLLLFERVEKRFTHIVTHPSDPYSLPDMWVRSLMLDPNGLLWAGTALRGLGRAYSGADRFALYREYSGTMDEGNRNHIRSLYQDQADRIWLGMDGGGLKHLVPSENRYVYHTEVLKQALPEDVRNEVFRVQDIFPINDQAMLLASNFGLFEYTHSPTLKARRFNADVLGAARTDVRSVWRDADGTIWAGTTNGLFKIRDWERIDAHFHSANALTHNAVFSLFRDSDNTLWVGTLNGLNRLLPDGEWQRYRHDQQDPNSLCGNVVRDVYQDAGGTIWLGTHSGLCRVHDRRAKELQFTRYSKEDGLPDNTIYAVREDKLGMLWLSSNQGLIRFDRHEVSATQYDRFDGLQSNEFNGGSAFVNRRGEFLFGGVRGFNIFTPEQIQPELKDVPMHLVSYQVGSQPEVILLGEKQQTISFDFEQRVLTLQWAGIDYVASHRIQYRYRLLGLDERWIESGTRREAVYSNLDAGNYTLEIMARNHDGVWSSKPLQIDIQVRAPWWWNAWSKTVYAVTLLAMLSFWAWSMYRRSRERMSAAETIRLNEQRLKWALWGSGDALWDWNVATGELHRSGVDRLLGLPEQDMEQSIAWLENKLHPDDAPRALAALKRHLAGETDSFETEYRLQDAQGRWIWVLDRGRVVERDDAGHPLRMAGTMKDVSDKRRQEEELRQLASYDTLTSLPNRTLFNERLRHAIAHARRNQQRVALLFLDLDRFKQINDSLGHSAGDLLLKQVANRLRANVREEDTVARLGGDEFTVMLEDIVTVESVGVVAGKILKACEKPFDLGGHEVVISPSIGISVYPDDGDDTATLLKNADMAMYHAKEQGRNNFQFFVSAMNEAMRRRITLESALRKALERDEFTLHYQPKMNIASGQITGLEALLRWRSAELGSIPPDEFIPLAEDTGLIIPIGEWVLRHACQQLSDWQQQVELPMVPIAVNLSIRQLMHGDLSQQIQQILNGYQLDPKWLHLELTESLVMTNAAQAVGRLNAIRAMGVRLAVDDFGTGYSSLSYLRRLPIDTIKIDKAFVRDITVDEDDATIIRTIIAMAHSLKLTVVAEGVETSEQLHFLREEGCEELQGYWLSKPLPANDVMAMLQRHH</sequence>
<dbReference type="InterPro" id="IPR043128">
    <property type="entry name" value="Rev_trsase/Diguanyl_cyclase"/>
</dbReference>
<comment type="subcellular location">
    <subcellularLocation>
        <location evidence="2">Cell inner membrane</location>
    </subcellularLocation>
</comment>
<dbReference type="OrthoDB" id="9804951at2"/>
<dbReference type="EC" id="3.1.4.52" evidence="3"/>
<dbReference type="SMART" id="SM00052">
    <property type="entry name" value="EAL"/>
    <property type="match status" value="1"/>
</dbReference>
<dbReference type="Gene3D" id="3.20.20.450">
    <property type="entry name" value="EAL domain"/>
    <property type="match status" value="1"/>
</dbReference>
<dbReference type="GO" id="GO:0071111">
    <property type="term" value="F:cyclic-guanylate-specific phosphodiesterase activity"/>
    <property type="evidence" value="ECO:0007669"/>
    <property type="project" value="UniProtKB-EC"/>
</dbReference>
<dbReference type="SUPFAM" id="SSF63829">
    <property type="entry name" value="Calcium-dependent phosphotriesterase"/>
    <property type="match status" value="2"/>
</dbReference>
<organism evidence="10 11">
    <name type="scientific">Permianibacter aggregans</name>
    <dbReference type="NCBI Taxonomy" id="1510150"/>
    <lineage>
        <taxon>Bacteria</taxon>
        <taxon>Pseudomonadati</taxon>
        <taxon>Pseudomonadota</taxon>
        <taxon>Gammaproteobacteria</taxon>
        <taxon>Pseudomonadales</taxon>
        <taxon>Pseudomonadaceae</taxon>
        <taxon>Permianibacter</taxon>
    </lineage>
</organism>
<dbReference type="SUPFAM" id="SSF55785">
    <property type="entry name" value="PYP-like sensor domain (PAS domain)"/>
    <property type="match status" value="1"/>
</dbReference>
<evidence type="ECO:0000256" key="6">
    <source>
        <dbReference type="SAM" id="SignalP"/>
    </source>
</evidence>
<evidence type="ECO:0000256" key="1">
    <source>
        <dbReference type="ARBA" id="ARBA00001946"/>
    </source>
</evidence>
<evidence type="ECO:0000313" key="10">
    <source>
        <dbReference type="EMBL" id="TDQ49956.1"/>
    </source>
</evidence>
<evidence type="ECO:0000259" key="8">
    <source>
        <dbReference type="PROSITE" id="PS50883"/>
    </source>
</evidence>
<dbReference type="CDD" id="cd00130">
    <property type="entry name" value="PAS"/>
    <property type="match status" value="1"/>
</dbReference>
<dbReference type="Gene3D" id="3.30.70.270">
    <property type="match status" value="1"/>
</dbReference>
<dbReference type="InterPro" id="IPR035919">
    <property type="entry name" value="EAL_sf"/>
</dbReference>
<comment type="catalytic activity">
    <reaction evidence="5">
        <text>3',3'-c-di-GMP + H2O = 5'-phosphoguanylyl(3'-&gt;5')guanosine + H(+)</text>
        <dbReference type="Rhea" id="RHEA:24902"/>
        <dbReference type="ChEBI" id="CHEBI:15377"/>
        <dbReference type="ChEBI" id="CHEBI:15378"/>
        <dbReference type="ChEBI" id="CHEBI:58754"/>
        <dbReference type="ChEBI" id="CHEBI:58805"/>
        <dbReference type="EC" id="3.1.4.52"/>
    </reaction>
    <physiologicalReaction direction="left-to-right" evidence="5">
        <dbReference type="Rhea" id="RHEA:24903"/>
    </physiologicalReaction>
</comment>
<dbReference type="Pfam" id="PF08447">
    <property type="entry name" value="PAS_3"/>
    <property type="match status" value="1"/>
</dbReference>
<dbReference type="EMBL" id="SNYM01000003">
    <property type="protein sequence ID" value="TDQ49956.1"/>
    <property type="molecule type" value="Genomic_DNA"/>
</dbReference>
<comment type="cofactor">
    <cofactor evidence="1">
        <name>Mg(2+)</name>
        <dbReference type="ChEBI" id="CHEBI:18420"/>
    </cofactor>
</comment>
<comment type="caution">
    <text evidence="10">The sequence shown here is derived from an EMBL/GenBank/DDBJ whole genome shotgun (WGS) entry which is preliminary data.</text>
</comment>
<dbReference type="Pfam" id="PF00563">
    <property type="entry name" value="EAL"/>
    <property type="match status" value="1"/>
</dbReference>
<dbReference type="InterPro" id="IPR001610">
    <property type="entry name" value="PAC"/>
</dbReference>
<dbReference type="PROSITE" id="PS50113">
    <property type="entry name" value="PAC"/>
    <property type="match status" value="1"/>
</dbReference>
<keyword evidence="4" id="KW-0973">c-di-GMP</keyword>
<dbReference type="SUPFAM" id="SSF141868">
    <property type="entry name" value="EAL domain-like"/>
    <property type="match status" value="1"/>
</dbReference>
<dbReference type="SMART" id="SM00267">
    <property type="entry name" value="GGDEF"/>
    <property type="match status" value="1"/>
</dbReference>
<dbReference type="InterPro" id="IPR000160">
    <property type="entry name" value="GGDEF_dom"/>
</dbReference>
<gene>
    <name evidence="10" type="ORF">EV696_103331</name>
</gene>
<dbReference type="InterPro" id="IPR052155">
    <property type="entry name" value="Biofilm_reg_signaling"/>
</dbReference>
<dbReference type="CDD" id="cd01949">
    <property type="entry name" value="GGDEF"/>
    <property type="match status" value="1"/>
</dbReference>
<dbReference type="Proteomes" id="UP000295375">
    <property type="component" value="Unassembled WGS sequence"/>
</dbReference>
<dbReference type="FunFam" id="3.30.70.270:FF:000001">
    <property type="entry name" value="Diguanylate cyclase domain protein"/>
    <property type="match status" value="1"/>
</dbReference>
<dbReference type="Gene3D" id="3.30.450.20">
    <property type="entry name" value="PAS domain"/>
    <property type="match status" value="1"/>
</dbReference>
<dbReference type="InterPro" id="IPR013783">
    <property type="entry name" value="Ig-like_fold"/>
</dbReference>
<feature type="domain" description="EAL" evidence="8">
    <location>
        <begin position="1133"/>
        <end position="1388"/>
    </location>
</feature>
<dbReference type="PANTHER" id="PTHR44757">
    <property type="entry name" value="DIGUANYLATE CYCLASE DGCP"/>
    <property type="match status" value="1"/>
</dbReference>
<dbReference type="NCBIfam" id="TIGR00254">
    <property type="entry name" value="GGDEF"/>
    <property type="match status" value="1"/>
</dbReference>
<dbReference type="InterPro" id="IPR015943">
    <property type="entry name" value="WD40/YVTN_repeat-like_dom_sf"/>
</dbReference>
<evidence type="ECO:0000313" key="11">
    <source>
        <dbReference type="Proteomes" id="UP000295375"/>
    </source>
</evidence>
<dbReference type="InterPro" id="IPR011110">
    <property type="entry name" value="Reg_prop"/>
</dbReference>
<feature type="signal peptide" evidence="6">
    <location>
        <begin position="1"/>
        <end position="33"/>
    </location>
</feature>
<dbReference type="InterPro" id="IPR011123">
    <property type="entry name" value="Y_Y_Y"/>
</dbReference>
<dbReference type="Pfam" id="PF07494">
    <property type="entry name" value="Reg_prop"/>
    <property type="match status" value="4"/>
</dbReference>